<proteinExistence type="predicted"/>
<dbReference type="Pfam" id="PF01955">
    <property type="entry name" value="CbiZ"/>
    <property type="match status" value="1"/>
</dbReference>
<name>A0A8T3V9R9_9EURY</name>
<evidence type="ECO:0000313" key="2">
    <source>
        <dbReference type="Proteomes" id="UP000783037"/>
    </source>
</evidence>
<gene>
    <name evidence="1" type="ORF">E7Z79_04120</name>
</gene>
<dbReference type="PANTHER" id="PTHR35336">
    <property type="entry name" value="ADENOSYLCOBINAMIDE AMIDOHYDROLASE"/>
    <property type="match status" value="1"/>
</dbReference>
<dbReference type="Proteomes" id="UP000783037">
    <property type="component" value="Unassembled WGS sequence"/>
</dbReference>
<dbReference type="PANTHER" id="PTHR35336:SF5">
    <property type="entry name" value="ADENOSYLCOBINAMIDE AMIDOHYDROLASE"/>
    <property type="match status" value="1"/>
</dbReference>
<dbReference type="InterPro" id="IPR052209">
    <property type="entry name" value="CbiZ"/>
</dbReference>
<dbReference type="EMBL" id="SUTK01000013">
    <property type="protein sequence ID" value="MBE6501609.1"/>
    <property type="molecule type" value="Genomic_DNA"/>
</dbReference>
<dbReference type="InterPro" id="IPR002808">
    <property type="entry name" value="AdoCbi_amidolase"/>
</dbReference>
<sequence length="334" mass="37840">MKDRLFFQSSVNDEIYYLKDTIFVKFNVKRNGISTSKLNGGFSNNFKSVFNHHLSQENIDYLENHDVSDYMIQHCESLNIDSNYSTGLTTLARMKNVSIATKSFKNIEVVALTTAGVRTNAVRAGDPAAYYEENGRFGTINTIILINAHLEYETLLEAFMTATEAKTVALNDLKIPSQYSNGYATGTGTDGLCIFSNLESGNNLTNAGKHSKLGELIASAVCESIKKAVKKQVWISEKSQSNVLVRLNRYTLDINEFYDNMDCDKEEFVRILQKDMKKQDNVAITTSILNLIDEFENNLIEKEDAFNLACLIKENCESYPVRSLLEYWINYFIN</sequence>
<reference evidence="1" key="1">
    <citation type="submission" date="2019-04" db="EMBL/GenBank/DDBJ databases">
        <title>Evolution of Biomass-Degrading Anaerobic Consortia Revealed by Metagenomics.</title>
        <authorList>
            <person name="Peng X."/>
        </authorList>
    </citation>
    <scope>NUCLEOTIDE SEQUENCE</scope>
    <source>
        <strain evidence="1">SIG18</strain>
    </source>
</reference>
<protein>
    <submittedName>
        <fullName evidence="1">Adenosylcobinamide amidohydrolase</fullName>
    </submittedName>
</protein>
<organism evidence="1 2">
    <name type="scientific">Methanobrevibacter thaueri</name>
    <dbReference type="NCBI Taxonomy" id="190975"/>
    <lineage>
        <taxon>Archaea</taxon>
        <taxon>Methanobacteriati</taxon>
        <taxon>Methanobacteriota</taxon>
        <taxon>Methanomada group</taxon>
        <taxon>Methanobacteria</taxon>
        <taxon>Methanobacteriales</taxon>
        <taxon>Methanobacteriaceae</taxon>
        <taxon>Methanobrevibacter</taxon>
    </lineage>
</organism>
<accession>A0A8T3V9R9</accession>
<evidence type="ECO:0000313" key="1">
    <source>
        <dbReference type="EMBL" id="MBE6501609.1"/>
    </source>
</evidence>
<dbReference type="RefSeq" id="WP_303738713.1">
    <property type="nucleotide sequence ID" value="NZ_SUTK01000013.1"/>
</dbReference>
<dbReference type="AlphaFoldDB" id="A0A8T3V9R9"/>
<comment type="caution">
    <text evidence="1">The sequence shown here is derived from an EMBL/GenBank/DDBJ whole genome shotgun (WGS) entry which is preliminary data.</text>
</comment>